<dbReference type="GO" id="GO:0016020">
    <property type="term" value="C:membrane"/>
    <property type="evidence" value="ECO:0007669"/>
    <property type="project" value="UniProtKB-SubCell"/>
</dbReference>
<reference evidence="11 12" key="1">
    <citation type="journal article" date="2015" name="Genome Announc.">
        <title>Draft Genome Sequence and Gene Annotation of the Entomopathogenic Fungus Verticillium hemipterigenum.</title>
        <authorList>
            <person name="Horn F."/>
            <person name="Habel A."/>
            <person name="Scharf D.H."/>
            <person name="Dworschak J."/>
            <person name="Brakhage A.A."/>
            <person name="Guthke R."/>
            <person name="Hertweck C."/>
            <person name="Linde J."/>
        </authorList>
    </citation>
    <scope>NUCLEOTIDE SEQUENCE [LARGE SCALE GENOMIC DNA]</scope>
</reference>
<feature type="repeat" description="Solcar" evidence="9">
    <location>
        <begin position="100"/>
        <end position="182"/>
    </location>
</feature>
<dbReference type="PANTHER" id="PTHR45939">
    <property type="entry name" value="PEROXISOMAL MEMBRANE PROTEIN PMP34-RELATED"/>
    <property type="match status" value="1"/>
</dbReference>
<evidence type="ECO:0000256" key="8">
    <source>
        <dbReference type="ARBA" id="ARBA00023136"/>
    </source>
</evidence>
<dbReference type="InterPro" id="IPR052217">
    <property type="entry name" value="Mito/Peroxisomal_Carrier"/>
</dbReference>
<dbReference type="OrthoDB" id="18574at2759"/>
<evidence type="ECO:0000256" key="7">
    <source>
        <dbReference type="ARBA" id="ARBA00022989"/>
    </source>
</evidence>
<sequence length="316" mass="34482">MVSQQVIQALGHAASGSLGTGISTAVLAPLDLVNMRLKVQRQQDGGDHYDGIIDAFRKIIKNEGMGALYRGASTDIAKSLIDSFLFFGFYNYFRQRNRHPKIWQELAYGAVAGACAKACTTPLANVVARKQTSETDKSMAHTLREIRAEGGIAALWSGYSATLVLTLNPSLTFLINRRLADKIVAALEEEDIPVAWIAFLLAATSKAIATAATYPFQAAKAHLQLHDQPEEDEKNGKKKQDGLYVRLVRLFRGSIFGLVVALVAKDGFRALYDGMQGEILKGFVSHGLTMAAKGFTHRLMVKAWLAAKSKRVASRV</sequence>
<dbReference type="Proteomes" id="UP000039046">
    <property type="component" value="Unassembled WGS sequence"/>
</dbReference>
<dbReference type="Gene3D" id="1.50.40.10">
    <property type="entry name" value="Mitochondrial carrier domain"/>
    <property type="match status" value="1"/>
</dbReference>
<feature type="repeat" description="Solcar" evidence="9">
    <location>
        <begin position="193"/>
        <end position="299"/>
    </location>
</feature>
<dbReference type="InterPro" id="IPR023395">
    <property type="entry name" value="MCP_dom_sf"/>
</dbReference>
<keyword evidence="7" id="KW-1133">Transmembrane helix</keyword>
<dbReference type="SUPFAM" id="SSF103506">
    <property type="entry name" value="Mitochondrial carrier"/>
    <property type="match status" value="1"/>
</dbReference>
<evidence type="ECO:0000256" key="9">
    <source>
        <dbReference type="PROSITE-ProRule" id="PRU00282"/>
    </source>
</evidence>
<evidence type="ECO:0000256" key="3">
    <source>
        <dbReference type="ARBA" id="ARBA00022448"/>
    </source>
</evidence>
<evidence type="ECO:0000256" key="1">
    <source>
        <dbReference type="ARBA" id="ARBA00004141"/>
    </source>
</evidence>
<keyword evidence="6" id="KW-0999">Mitochondrion inner membrane</keyword>
<keyword evidence="12" id="KW-1185">Reference proteome</keyword>
<dbReference type="STRING" id="1531966.A0A0A1ST67"/>
<keyword evidence="4 9" id="KW-0812">Transmembrane</keyword>
<keyword evidence="3 10" id="KW-0813">Transport</keyword>
<dbReference type="Pfam" id="PF00153">
    <property type="entry name" value="Mito_carr"/>
    <property type="match status" value="3"/>
</dbReference>
<evidence type="ECO:0000256" key="6">
    <source>
        <dbReference type="ARBA" id="ARBA00022792"/>
    </source>
</evidence>
<proteinExistence type="inferred from homology"/>
<evidence type="ECO:0000256" key="5">
    <source>
        <dbReference type="ARBA" id="ARBA00022737"/>
    </source>
</evidence>
<dbReference type="EMBL" id="CDHN01000001">
    <property type="protein sequence ID" value="CEJ81356.1"/>
    <property type="molecule type" value="Genomic_DNA"/>
</dbReference>
<organism evidence="11 12">
    <name type="scientific">[Torrubiella] hemipterigena</name>
    <dbReference type="NCBI Taxonomy" id="1531966"/>
    <lineage>
        <taxon>Eukaryota</taxon>
        <taxon>Fungi</taxon>
        <taxon>Dikarya</taxon>
        <taxon>Ascomycota</taxon>
        <taxon>Pezizomycotina</taxon>
        <taxon>Sordariomycetes</taxon>
        <taxon>Hypocreomycetidae</taxon>
        <taxon>Hypocreales</taxon>
        <taxon>Clavicipitaceae</taxon>
        <taxon>Clavicipitaceae incertae sedis</taxon>
        <taxon>'Torrubiella' clade</taxon>
    </lineage>
</organism>
<dbReference type="InterPro" id="IPR018108">
    <property type="entry name" value="MCP_transmembrane"/>
</dbReference>
<name>A0A0A1ST67_9HYPO</name>
<dbReference type="HOGENOM" id="CLU_015166_6_2_1"/>
<keyword evidence="6" id="KW-0496">Mitochondrion</keyword>
<comment type="subcellular location">
    <subcellularLocation>
        <location evidence="1">Membrane</location>
        <topology evidence="1">Multi-pass membrane protein</topology>
    </subcellularLocation>
</comment>
<accession>A0A0A1ST67</accession>
<dbReference type="PANTHER" id="PTHR45939:SF2">
    <property type="entry name" value="CARRIER PROTEIN, PUTATIVE (AFU_ORTHOLOGUE AFUA_2G13870)-RELATED"/>
    <property type="match status" value="1"/>
</dbReference>
<evidence type="ECO:0008006" key="13">
    <source>
        <dbReference type="Google" id="ProtNLM"/>
    </source>
</evidence>
<dbReference type="GO" id="GO:0015217">
    <property type="term" value="F:ADP transmembrane transporter activity"/>
    <property type="evidence" value="ECO:0007669"/>
    <property type="project" value="TreeGrafter"/>
</dbReference>
<keyword evidence="8 9" id="KW-0472">Membrane</keyword>
<evidence type="ECO:0000313" key="11">
    <source>
        <dbReference type="EMBL" id="CEJ81356.1"/>
    </source>
</evidence>
<evidence type="ECO:0000256" key="4">
    <source>
        <dbReference type="ARBA" id="ARBA00022692"/>
    </source>
</evidence>
<comment type="similarity">
    <text evidence="2 10">Belongs to the mitochondrial carrier (TC 2.A.29) family.</text>
</comment>
<dbReference type="PROSITE" id="PS50920">
    <property type="entry name" value="SOLCAR"/>
    <property type="match status" value="3"/>
</dbReference>
<evidence type="ECO:0000313" key="12">
    <source>
        <dbReference type="Proteomes" id="UP000039046"/>
    </source>
</evidence>
<feature type="repeat" description="Solcar" evidence="9">
    <location>
        <begin position="7"/>
        <end position="96"/>
    </location>
</feature>
<keyword evidence="5" id="KW-0677">Repeat</keyword>
<evidence type="ECO:0000256" key="10">
    <source>
        <dbReference type="RuleBase" id="RU000488"/>
    </source>
</evidence>
<evidence type="ECO:0000256" key="2">
    <source>
        <dbReference type="ARBA" id="ARBA00006375"/>
    </source>
</evidence>
<dbReference type="AlphaFoldDB" id="A0A0A1ST67"/>
<protein>
    <recommendedName>
        <fullName evidence="13">Peroxisomal adenine nucleotide transporter 1</fullName>
    </recommendedName>
</protein>
<gene>
    <name evidence="11" type="ORF">VHEMI01487</name>
</gene>